<protein>
    <submittedName>
        <fullName evidence="1">Uncharacterized protein</fullName>
    </submittedName>
</protein>
<dbReference type="AlphaFoldDB" id="A0A2T5G3I1"/>
<reference evidence="1 2" key="1">
    <citation type="submission" date="2017-08" db="EMBL/GenBank/DDBJ databases">
        <title>Burning lignite coal seam in the remote Altai Mountains harbors a hydrogen-driven thermophilic microbial community.</title>
        <authorList>
            <person name="Kadnikov V.V."/>
            <person name="Mardanov A.V."/>
            <person name="Ivasenko D."/>
            <person name="Beletsky A.V."/>
            <person name="Karnachuk O.V."/>
            <person name="Ravin N.V."/>
        </authorList>
    </citation>
    <scope>NUCLEOTIDE SEQUENCE [LARGE SCALE GENOMIC DNA]</scope>
    <source>
        <strain evidence="1">AL33</strain>
    </source>
</reference>
<organism evidence="1 2">
    <name type="scientific">Hydrogenibacillus schlegelii</name>
    <name type="common">Bacillus schlegelii</name>
    <dbReference type="NCBI Taxonomy" id="1484"/>
    <lineage>
        <taxon>Bacteria</taxon>
        <taxon>Bacillati</taxon>
        <taxon>Bacillota</taxon>
        <taxon>Bacilli</taxon>
        <taxon>Bacillales</taxon>
        <taxon>Bacillales Family X. Incertae Sedis</taxon>
        <taxon>Hydrogenibacillus</taxon>
    </lineage>
</organism>
<proteinExistence type="predicted"/>
<sequence length="81" mass="9007">MLRFAFGKKTFNDDASRPFGSVIRLTIQATHFVPNEYRLDLAPSFACFLRIPDGSAPTGELFFLKRSHVSGSAYPPSPETL</sequence>
<name>A0A2T5G3I1_HYDSH</name>
<dbReference type="EMBL" id="PEBV01000084">
    <property type="protein sequence ID" value="PTQ50750.1"/>
    <property type="molecule type" value="Genomic_DNA"/>
</dbReference>
<gene>
    <name evidence="1" type="ORF">HSCHL_0212</name>
</gene>
<accession>A0A2T5G3I1</accession>
<comment type="caution">
    <text evidence="1">The sequence shown here is derived from an EMBL/GenBank/DDBJ whole genome shotgun (WGS) entry which is preliminary data.</text>
</comment>
<evidence type="ECO:0000313" key="1">
    <source>
        <dbReference type="EMBL" id="PTQ50750.1"/>
    </source>
</evidence>
<evidence type="ECO:0000313" key="2">
    <source>
        <dbReference type="Proteomes" id="UP000244180"/>
    </source>
</evidence>
<dbReference type="Proteomes" id="UP000244180">
    <property type="component" value="Unassembled WGS sequence"/>
</dbReference>